<reference evidence="1" key="1">
    <citation type="submission" date="2020-04" db="EMBL/GenBank/DDBJ databases">
        <authorList>
            <person name="Chakraborty B."/>
            <person name="Walker A.R."/>
            <person name="Burne R.A."/>
        </authorList>
    </citation>
    <scope>NUCLEOTIDE SEQUENCE [LARGE SCALE GENOMIC DNA]</scope>
    <source>
        <strain evidence="1">BCA8</strain>
    </source>
</reference>
<organism evidence="1">
    <name type="scientific">Streptococcus sanguinis</name>
    <dbReference type="NCBI Taxonomy" id="1305"/>
    <lineage>
        <taxon>Bacteria</taxon>
        <taxon>Bacillati</taxon>
        <taxon>Bacillota</taxon>
        <taxon>Bacilli</taxon>
        <taxon>Lactobacillales</taxon>
        <taxon>Streptococcaceae</taxon>
        <taxon>Streptococcus</taxon>
    </lineage>
</organism>
<comment type="caution">
    <text evidence="1">The sequence shown here is derived from an EMBL/GenBank/DDBJ whole genome shotgun (WGS) entry which is preliminary data.</text>
</comment>
<evidence type="ECO:0000313" key="1">
    <source>
        <dbReference type="EMBL" id="NMX24775.1"/>
    </source>
</evidence>
<dbReference type="AlphaFoldDB" id="A0A7Y0YRZ7"/>
<name>A0A7Y0YRZ7_STRSA</name>
<accession>A0A7Y0YRZ7</accession>
<proteinExistence type="predicted"/>
<gene>
    <name evidence="1" type="ORF">HGP05_06910</name>
</gene>
<sequence length="113" mass="12602">MKRISLLANTAINYITNPNEEIADPKLFGIDAFKPENQFQANLVTENPNAILLQTRAADKYALAEEMNAFYQHELAINSWGGPLNILECAPKGSTKPSPFSTCLMFSIWIVKL</sequence>
<protein>
    <submittedName>
        <fullName evidence="1">Uncharacterized protein</fullName>
    </submittedName>
</protein>
<dbReference type="EMBL" id="JABBCN010000002">
    <property type="protein sequence ID" value="NMX24775.1"/>
    <property type="molecule type" value="Genomic_DNA"/>
</dbReference>